<dbReference type="EMBL" id="JAGTTM010000001">
    <property type="protein sequence ID" value="MCC2028620.1"/>
    <property type="molecule type" value="Genomic_DNA"/>
</dbReference>
<organism evidence="1 2">
    <name type="scientific">Microbacterium tenebrionis</name>
    <dbReference type="NCBI Taxonomy" id="2830665"/>
    <lineage>
        <taxon>Bacteria</taxon>
        <taxon>Bacillati</taxon>
        <taxon>Actinomycetota</taxon>
        <taxon>Actinomycetes</taxon>
        <taxon>Micrococcales</taxon>
        <taxon>Microbacteriaceae</taxon>
        <taxon>Microbacterium</taxon>
    </lineage>
</organism>
<keyword evidence="2" id="KW-1185">Reference proteome</keyword>
<protein>
    <submittedName>
        <fullName evidence="1">Uncharacterized protein</fullName>
    </submittedName>
</protein>
<comment type="caution">
    <text evidence="1">The sequence shown here is derived from an EMBL/GenBank/DDBJ whole genome shotgun (WGS) entry which is preliminary data.</text>
</comment>
<reference evidence="1" key="1">
    <citation type="submission" date="2021-04" db="EMBL/GenBank/DDBJ databases">
        <title>Microbacterium tenobrionis sp. nov. and Microbacterium allomyrinae sp. nov., isolated from larvae of Tenobrio molitor and Allomyrina dichotoma, respectively.</title>
        <authorList>
            <person name="Lee S.D."/>
        </authorList>
    </citation>
    <scope>NUCLEOTIDE SEQUENCE</scope>
    <source>
        <strain evidence="1">YMB-B2</strain>
    </source>
</reference>
<evidence type="ECO:0000313" key="1">
    <source>
        <dbReference type="EMBL" id="MCC2028620.1"/>
    </source>
</evidence>
<gene>
    <name evidence="1" type="ORF">KEC56_03615</name>
</gene>
<name>A0A9X1RZW0_9MICO</name>
<dbReference type="AlphaFoldDB" id="A0A9X1RZW0"/>
<sequence length="108" mass="11574">MPTADEASRLLGLAHHTHERGDDLLQIAVDVSLLTGEKSSFGSAGNTATHDESIGYFLGEVEKIGWRLESSAFTFIESGATTSARMWGTGEGVVNHGAVVGYYVFRRA</sequence>
<proteinExistence type="predicted"/>
<accession>A0A9X1RZW0</accession>
<dbReference type="RefSeq" id="WP_227529839.1">
    <property type="nucleotide sequence ID" value="NZ_JAGTTM010000001.1"/>
</dbReference>
<evidence type="ECO:0000313" key="2">
    <source>
        <dbReference type="Proteomes" id="UP001139289"/>
    </source>
</evidence>
<dbReference type="Proteomes" id="UP001139289">
    <property type="component" value="Unassembled WGS sequence"/>
</dbReference>